<evidence type="ECO:0000256" key="1">
    <source>
        <dbReference type="ARBA" id="ARBA00004141"/>
    </source>
</evidence>
<dbReference type="AlphaFoldDB" id="A0A0M0JS36"/>
<keyword evidence="9" id="KW-1185">Reference proteome</keyword>
<reference evidence="9" key="1">
    <citation type="journal article" date="2015" name="PLoS Genet.">
        <title>Genome Sequence and Transcriptome Analyses of Chrysochromulina tobin: Metabolic Tools for Enhanced Algal Fitness in the Prominent Order Prymnesiales (Haptophyceae).</title>
        <authorList>
            <person name="Hovde B.T."/>
            <person name="Deodato C.R."/>
            <person name="Hunsperger H.M."/>
            <person name="Ryken S.A."/>
            <person name="Yost W."/>
            <person name="Jha R.K."/>
            <person name="Patterson J."/>
            <person name="Monnat R.J. Jr."/>
            <person name="Barlow S.B."/>
            <person name="Starkenburg S.R."/>
            <person name="Cattolico R.A."/>
        </authorList>
    </citation>
    <scope>NUCLEOTIDE SEQUENCE</scope>
    <source>
        <strain evidence="9">CCMP291</strain>
    </source>
</reference>
<dbReference type="InterPro" id="IPR018108">
    <property type="entry name" value="MCP_transmembrane"/>
</dbReference>
<dbReference type="PANTHER" id="PTHR24089">
    <property type="entry name" value="SOLUTE CARRIER FAMILY 25"/>
    <property type="match status" value="1"/>
</dbReference>
<dbReference type="Proteomes" id="UP000037460">
    <property type="component" value="Unassembled WGS sequence"/>
</dbReference>
<dbReference type="OrthoDB" id="270584at2759"/>
<dbReference type="GO" id="GO:0016020">
    <property type="term" value="C:membrane"/>
    <property type="evidence" value="ECO:0007669"/>
    <property type="project" value="UniProtKB-SubCell"/>
</dbReference>
<dbReference type="Gene3D" id="1.50.40.10">
    <property type="entry name" value="Mitochondrial carrier domain"/>
    <property type="match status" value="1"/>
</dbReference>
<keyword evidence="2 7" id="KW-0813">Transport</keyword>
<sequence length="387" mass="41379">MATSNRAAKMHVSQFSAAALEGLVQRRFHATDLDGNVHPWTKDEIVLMLKEELVVVMRGCNPEITVAEASTLANDIMIHYDVDGSGTVELRRSVVNVAVPAGTTPAMVLAAGCINGAVSRTLTAPTDRLRAVLATGLYPNLSSAVRGIVREQGVVGLWNANTINVIRVTPENGIMFALNDLLKDKVCADPSRPTMSDKFLLGSVAGAASMSAVYPLYVVQSRMAAAPAGRYSGIADCMREVSHGGRGSLYAGYGTAIARSVPLKGLMLGGYSILKDMFQDKQTGQISTSTSLLCSAFAGGVAHAFTYPLHLARTVLQQPVPDGGQHFTGFVDVLQDRFRKQGIGGWYRGLPVWLLNRVPGVAIEFAVHERALDALRHGFGSDLASRR</sequence>
<evidence type="ECO:0000256" key="3">
    <source>
        <dbReference type="ARBA" id="ARBA00022692"/>
    </source>
</evidence>
<keyword evidence="3 6" id="KW-0812">Transmembrane</keyword>
<organism evidence="8 9">
    <name type="scientific">Chrysochromulina tobinii</name>
    <dbReference type="NCBI Taxonomy" id="1460289"/>
    <lineage>
        <taxon>Eukaryota</taxon>
        <taxon>Haptista</taxon>
        <taxon>Haptophyta</taxon>
        <taxon>Prymnesiophyceae</taxon>
        <taxon>Prymnesiales</taxon>
        <taxon>Chrysochromulinaceae</taxon>
        <taxon>Chrysochromulina</taxon>
    </lineage>
</organism>
<dbReference type="GO" id="GO:0055085">
    <property type="term" value="P:transmembrane transport"/>
    <property type="evidence" value="ECO:0007669"/>
    <property type="project" value="InterPro"/>
</dbReference>
<dbReference type="InterPro" id="IPR023395">
    <property type="entry name" value="MCP_dom_sf"/>
</dbReference>
<dbReference type="InterPro" id="IPR002067">
    <property type="entry name" value="MCP"/>
</dbReference>
<evidence type="ECO:0000256" key="7">
    <source>
        <dbReference type="RuleBase" id="RU000488"/>
    </source>
</evidence>
<feature type="repeat" description="Solcar" evidence="6">
    <location>
        <begin position="193"/>
        <end position="277"/>
    </location>
</feature>
<dbReference type="SUPFAM" id="SSF103506">
    <property type="entry name" value="Mitochondrial carrier"/>
    <property type="match status" value="1"/>
</dbReference>
<feature type="repeat" description="Solcar" evidence="6">
    <location>
        <begin position="103"/>
        <end position="185"/>
    </location>
</feature>
<evidence type="ECO:0000256" key="6">
    <source>
        <dbReference type="PROSITE-ProRule" id="PRU00282"/>
    </source>
</evidence>
<name>A0A0M0JS36_9EUKA</name>
<dbReference type="EMBL" id="JWZX01002461">
    <property type="protein sequence ID" value="KOO29112.1"/>
    <property type="molecule type" value="Genomic_DNA"/>
</dbReference>
<dbReference type="PRINTS" id="PR00926">
    <property type="entry name" value="MITOCARRIER"/>
</dbReference>
<keyword evidence="4" id="KW-0677">Repeat</keyword>
<proteinExistence type="inferred from homology"/>
<dbReference type="Pfam" id="PF00153">
    <property type="entry name" value="Mito_carr"/>
    <property type="match status" value="3"/>
</dbReference>
<gene>
    <name evidence="8" type="ORF">Ctob_006175</name>
</gene>
<keyword evidence="5 6" id="KW-0472">Membrane</keyword>
<evidence type="ECO:0000256" key="5">
    <source>
        <dbReference type="ARBA" id="ARBA00023136"/>
    </source>
</evidence>
<protein>
    <submittedName>
        <fullName evidence="8">Calcium-binding mitochondrial carrier protein s-1</fullName>
    </submittedName>
</protein>
<dbReference type="PROSITE" id="PS50920">
    <property type="entry name" value="SOLCAR"/>
    <property type="match status" value="3"/>
</dbReference>
<accession>A0A0M0JS36</accession>
<feature type="repeat" description="Solcar" evidence="6">
    <location>
        <begin position="290"/>
        <end position="374"/>
    </location>
</feature>
<evidence type="ECO:0000256" key="4">
    <source>
        <dbReference type="ARBA" id="ARBA00022737"/>
    </source>
</evidence>
<comment type="subcellular location">
    <subcellularLocation>
        <location evidence="1">Membrane</location>
        <topology evidence="1">Multi-pass membrane protein</topology>
    </subcellularLocation>
</comment>
<comment type="caution">
    <text evidence="8">The sequence shown here is derived from an EMBL/GenBank/DDBJ whole genome shotgun (WGS) entry which is preliminary data.</text>
</comment>
<comment type="similarity">
    <text evidence="7">Belongs to the mitochondrial carrier (TC 2.A.29) family.</text>
</comment>
<evidence type="ECO:0000313" key="9">
    <source>
        <dbReference type="Proteomes" id="UP000037460"/>
    </source>
</evidence>
<evidence type="ECO:0000256" key="2">
    <source>
        <dbReference type="ARBA" id="ARBA00022448"/>
    </source>
</evidence>
<evidence type="ECO:0000313" key="8">
    <source>
        <dbReference type="EMBL" id="KOO29112.1"/>
    </source>
</evidence>